<organism evidence="8 9">
    <name type="scientific">Artemisia annua</name>
    <name type="common">Sweet wormwood</name>
    <dbReference type="NCBI Taxonomy" id="35608"/>
    <lineage>
        <taxon>Eukaryota</taxon>
        <taxon>Viridiplantae</taxon>
        <taxon>Streptophyta</taxon>
        <taxon>Embryophyta</taxon>
        <taxon>Tracheophyta</taxon>
        <taxon>Spermatophyta</taxon>
        <taxon>Magnoliopsida</taxon>
        <taxon>eudicotyledons</taxon>
        <taxon>Gunneridae</taxon>
        <taxon>Pentapetalae</taxon>
        <taxon>asterids</taxon>
        <taxon>campanulids</taxon>
        <taxon>Asterales</taxon>
        <taxon>Asteraceae</taxon>
        <taxon>Asteroideae</taxon>
        <taxon>Anthemideae</taxon>
        <taxon>Artemisiinae</taxon>
        <taxon>Artemisia</taxon>
    </lineage>
</organism>
<evidence type="ECO:0000259" key="7">
    <source>
        <dbReference type="PROSITE" id="PS51519"/>
    </source>
</evidence>
<name>A0A2U1KKI2_ARTAN</name>
<keyword evidence="3" id="KW-0175">Coiled coil</keyword>
<dbReference type="InterPro" id="IPR003035">
    <property type="entry name" value="RWP-RK_dom"/>
</dbReference>
<keyword evidence="5" id="KW-0804">Transcription</keyword>
<comment type="caution">
    <text evidence="8">The sequence shown here is derived from an EMBL/GenBank/DDBJ whole genome shotgun (WGS) entry which is preliminary data.</text>
</comment>
<dbReference type="AlphaFoldDB" id="A0A2U1KKI2"/>
<evidence type="ECO:0000256" key="2">
    <source>
        <dbReference type="ARBA" id="ARBA00023015"/>
    </source>
</evidence>
<keyword evidence="9" id="KW-1185">Reference proteome</keyword>
<evidence type="ECO:0000313" key="9">
    <source>
        <dbReference type="Proteomes" id="UP000245207"/>
    </source>
</evidence>
<dbReference type="Proteomes" id="UP000245207">
    <property type="component" value="Unassembled WGS sequence"/>
</dbReference>
<accession>A0A2U1KKI2</accession>
<proteinExistence type="predicted"/>
<evidence type="ECO:0000256" key="5">
    <source>
        <dbReference type="ARBA" id="ARBA00023163"/>
    </source>
</evidence>
<gene>
    <name evidence="8" type="ORF">CTI12_AA592100</name>
</gene>
<dbReference type="Pfam" id="PF02042">
    <property type="entry name" value="RWP-RK"/>
    <property type="match status" value="1"/>
</dbReference>
<dbReference type="PANTHER" id="PTHR46373">
    <property type="entry name" value="PROTEIN RKD4"/>
    <property type="match status" value="1"/>
</dbReference>
<dbReference type="OrthoDB" id="6270329at2759"/>
<evidence type="ECO:0000256" key="4">
    <source>
        <dbReference type="ARBA" id="ARBA00023125"/>
    </source>
</evidence>
<keyword evidence="6" id="KW-0539">Nucleus</keyword>
<evidence type="ECO:0000256" key="3">
    <source>
        <dbReference type="ARBA" id="ARBA00023054"/>
    </source>
</evidence>
<reference evidence="8 9" key="1">
    <citation type="journal article" date="2018" name="Mol. Plant">
        <title>The genome of Artemisia annua provides insight into the evolution of Asteraceae family and artemisinin biosynthesis.</title>
        <authorList>
            <person name="Shen Q."/>
            <person name="Zhang L."/>
            <person name="Liao Z."/>
            <person name="Wang S."/>
            <person name="Yan T."/>
            <person name="Shi P."/>
            <person name="Liu M."/>
            <person name="Fu X."/>
            <person name="Pan Q."/>
            <person name="Wang Y."/>
            <person name="Lv Z."/>
            <person name="Lu X."/>
            <person name="Zhang F."/>
            <person name="Jiang W."/>
            <person name="Ma Y."/>
            <person name="Chen M."/>
            <person name="Hao X."/>
            <person name="Li L."/>
            <person name="Tang Y."/>
            <person name="Lv G."/>
            <person name="Zhou Y."/>
            <person name="Sun X."/>
            <person name="Brodelius P.E."/>
            <person name="Rose J.K.C."/>
            <person name="Tang K."/>
        </authorList>
    </citation>
    <scope>NUCLEOTIDE SEQUENCE [LARGE SCALE GENOMIC DNA]</scope>
    <source>
        <strain evidence="9">cv. Huhao1</strain>
        <tissue evidence="8">Leaf</tissue>
    </source>
</reference>
<evidence type="ECO:0000256" key="1">
    <source>
        <dbReference type="ARBA" id="ARBA00004049"/>
    </source>
</evidence>
<dbReference type="PROSITE" id="PS51519">
    <property type="entry name" value="RWP_RK"/>
    <property type="match status" value="1"/>
</dbReference>
<evidence type="ECO:0000313" key="8">
    <source>
        <dbReference type="EMBL" id="PWA37284.1"/>
    </source>
</evidence>
<dbReference type="PANTHER" id="PTHR46373:SF2">
    <property type="entry name" value="RWP-RK DOMAIN-CONTAINING PROTEIN"/>
    <property type="match status" value="1"/>
</dbReference>
<keyword evidence="2" id="KW-0805">Transcription regulation</keyword>
<evidence type="ECO:0000256" key="6">
    <source>
        <dbReference type="ARBA" id="ARBA00023242"/>
    </source>
</evidence>
<keyword evidence="4" id="KW-0238">DNA-binding</keyword>
<feature type="domain" description="RWP-RK" evidence="7">
    <location>
        <begin position="1"/>
        <end position="70"/>
    </location>
</feature>
<protein>
    <submittedName>
        <fullName evidence="8">Protein RKD1</fullName>
    </submittedName>
</protein>
<dbReference type="EMBL" id="PKPP01017000">
    <property type="protein sequence ID" value="PWA37284.1"/>
    <property type="molecule type" value="Genomic_DNA"/>
</dbReference>
<dbReference type="GO" id="GO:0003700">
    <property type="term" value="F:DNA-binding transcription factor activity"/>
    <property type="evidence" value="ECO:0007669"/>
    <property type="project" value="InterPro"/>
</dbReference>
<dbReference type="GO" id="GO:0003677">
    <property type="term" value="F:DNA binding"/>
    <property type="evidence" value="ECO:0007669"/>
    <property type="project" value="UniProtKB-KW"/>
</dbReference>
<comment type="function">
    <text evidence="1">Putative transcription factor.</text>
</comment>
<dbReference type="InterPro" id="IPR044607">
    <property type="entry name" value="RKD-like"/>
</dbReference>
<sequence>MPYDKDTISKYFHMTIKQAAKELNVGLSTLKYNCRYVGINRWPYRKLKSLKTLINDYQFLLSNVSCNNLDRNDVVGNGGAQLEDDRQEIIKMLKEEKRLLENNPNVQLARTTKRLIACNFKSKYQKMKTMCF</sequence>